<dbReference type="AlphaFoldDB" id="W1YH06"/>
<sequence>MGMIGYFAEIDSEKINQLLESTEKP</sequence>
<feature type="non-terminal residue" evidence="1">
    <location>
        <position position="25"/>
    </location>
</feature>
<organism evidence="1">
    <name type="scientific">human gut metagenome</name>
    <dbReference type="NCBI Taxonomy" id="408170"/>
    <lineage>
        <taxon>unclassified sequences</taxon>
        <taxon>metagenomes</taxon>
        <taxon>organismal metagenomes</taxon>
    </lineage>
</organism>
<protein>
    <recommendedName>
        <fullName evidence="2">DUF1877 family protein</fullName>
    </recommendedName>
</protein>
<dbReference type="EMBL" id="AZMM01004405">
    <property type="protein sequence ID" value="ETJ41671.1"/>
    <property type="molecule type" value="Genomic_DNA"/>
</dbReference>
<name>W1YH06_9ZZZZ</name>
<comment type="caution">
    <text evidence="1">The sequence shown here is derived from an EMBL/GenBank/DDBJ whole genome shotgun (WGS) entry which is preliminary data.</text>
</comment>
<evidence type="ECO:0008006" key="2">
    <source>
        <dbReference type="Google" id="ProtNLM"/>
    </source>
</evidence>
<proteinExistence type="predicted"/>
<reference evidence="1" key="1">
    <citation type="submission" date="2013-12" db="EMBL/GenBank/DDBJ databases">
        <title>A Varibaculum cambriense genome reconstructed from a premature infant gut community with otherwise low bacterial novelty that shifts toward anaerobic metabolism during the third week of life.</title>
        <authorList>
            <person name="Brown C.T."/>
            <person name="Sharon I."/>
            <person name="Thomas B.C."/>
            <person name="Castelle C.J."/>
            <person name="Morowitz M.J."/>
            <person name="Banfield J.F."/>
        </authorList>
    </citation>
    <scope>NUCLEOTIDE SEQUENCE</scope>
</reference>
<evidence type="ECO:0000313" key="1">
    <source>
        <dbReference type="EMBL" id="ETJ41671.1"/>
    </source>
</evidence>
<accession>W1YH06</accession>
<gene>
    <name evidence="1" type="ORF">Q604_UNBC04405G0002</name>
</gene>